<sequence length="97" mass="10659">MRALLEVEIDTAASNKLISDGTMAEGVQRILAQLKPEAAYFLNRNGSRGMVMVVDVPDEASLPSIAEPFWTQLNATVDLHICMNADELMEGLKRLGR</sequence>
<reference evidence="1 2" key="1">
    <citation type="submission" date="2018-08" db="EMBL/GenBank/DDBJ databases">
        <title>Diversity &amp; Physiological Properties of Lignin-Decomposing Actinobacteria from Soil.</title>
        <authorList>
            <person name="Roh S.G."/>
            <person name="Kim S.B."/>
        </authorList>
    </citation>
    <scope>NUCLEOTIDE SEQUENCE [LARGE SCALE GENOMIC DNA]</scope>
    <source>
        <strain evidence="1 2">MMS17-GH009</strain>
    </source>
</reference>
<accession>A0A372ZKL9</accession>
<dbReference type="Proteomes" id="UP000263377">
    <property type="component" value="Unassembled WGS sequence"/>
</dbReference>
<evidence type="ECO:0000313" key="2">
    <source>
        <dbReference type="Proteomes" id="UP000263377"/>
    </source>
</evidence>
<comment type="caution">
    <text evidence="1">The sequence shown here is derived from an EMBL/GenBank/DDBJ whole genome shotgun (WGS) entry which is preliminary data.</text>
</comment>
<dbReference type="EMBL" id="QVIG01000002">
    <property type="protein sequence ID" value="RGD56271.1"/>
    <property type="molecule type" value="Genomic_DNA"/>
</dbReference>
<evidence type="ECO:0008006" key="3">
    <source>
        <dbReference type="Google" id="ProtNLM"/>
    </source>
</evidence>
<gene>
    <name evidence="1" type="ORF">DR950_39045</name>
</gene>
<evidence type="ECO:0000313" key="1">
    <source>
        <dbReference type="EMBL" id="RGD56271.1"/>
    </source>
</evidence>
<organism evidence="1 2">
    <name type="scientific">Kitasatospora xanthocidica</name>
    <dbReference type="NCBI Taxonomy" id="83382"/>
    <lineage>
        <taxon>Bacteria</taxon>
        <taxon>Bacillati</taxon>
        <taxon>Actinomycetota</taxon>
        <taxon>Actinomycetes</taxon>
        <taxon>Kitasatosporales</taxon>
        <taxon>Streptomycetaceae</taxon>
        <taxon>Kitasatospora</taxon>
    </lineage>
</organism>
<dbReference type="RefSeq" id="WP_049654035.1">
    <property type="nucleotide sequence ID" value="NZ_QVIG01000002.1"/>
</dbReference>
<protein>
    <recommendedName>
        <fullName evidence="3">Panthothenate synthetase</fullName>
    </recommendedName>
</protein>
<keyword evidence="2" id="KW-1185">Reference proteome</keyword>
<proteinExistence type="predicted"/>
<name>A0A372ZKL9_9ACTN</name>
<dbReference type="AlphaFoldDB" id="A0A372ZKL9"/>